<sequence length="342" mass="39384">MNCSFVIFYMNHINYSYNIISFSLLMHEQKRFPCQKKQQTSYAISNGAKFCNLYKNHYYKFTTKGREWIDAVRGCLQSALVPLLRPFLSITCDKIKEKAFQSHTSCYVYPRRLSPSFCDLTLSDNMKIFYTVGPGLLSNCLQYPTLCKDIFLSIKQLLDVRKACKVRQEILSSENNIKNIQMIYVGLNKEARPRRAVQQEDDYSAGARLIITVAEKMKWESKGVTWIAYFQNNITAEENEQNVRQYLNILLAPSKLYNLNDKTNISSDVNMTTIVDEVTNAFRTGNLTSKMIKGISIAKYRVCADYECSNMTLEFDPLKNTIVSESTPRFWSITKVVLIVSG</sequence>
<reference evidence="1 2" key="1">
    <citation type="journal article" date="2024" name="BMC Biol.">
        <title>Comparative genomics of Ascetosporea gives new insight into the evolutionary basis for animal parasitism in Rhizaria.</title>
        <authorList>
            <person name="Hiltunen Thoren M."/>
            <person name="Onut-Brannstrom I."/>
            <person name="Alfjorden A."/>
            <person name="Peckova H."/>
            <person name="Swords F."/>
            <person name="Hooper C."/>
            <person name="Holzer A.S."/>
            <person name="Bass D."/>
            <person name="Burki F."/>
        </authorList>
    </citation>
    <scope>NUCLEOTIDE SEQUENCE [LARGE SCALE GENOMIC DNA]</scope>
    <source>
        <strain evidence="1">20-A016</strain>
    </source>
</reference>
<evidence type="ECO:0000313" key="1">
    <source>
        <dbReference type="EMBL" id="MES1920563.1"/>
    </source>
</evidence>
<organism evidence="1 2">
    <name type="scientific">Bonamia ostreae</name>
    <dbReference type="NCBI Taxonomy" id="126728"/>
    <lineage>
        <taxon>Eukaryota</taxon>
        <taxon>Sar</taxon>
        <taxon>Rhizaria</taxon>
        <taxon>Endomyxa</taxon>
        <taxon>Ascetosporea</taxon>
        <taxon>Haplosporida</taxon>
        <taxon>Bonamia</taxon>
    </lineage>
</organism>
<protein>
    <submittedName>
        <fullName evidence="1">Uncharacterized protein</fullName>
    </submittedName>
</protein>
<dbReference type="Proteomes" id="UP001439008">
    <property type="component" value="Unassembled WGS sequence"/>
</dbReference>
<feature type="non-terminal residue" evidence="1">
    <location>
        <position position="342"/>
    </location>
</feature>
<keyword evidence="2" id="KW-1185">Reference proteome</keyword>
<dbReference type="EMBL" id="JBDODL010000738">
    <property type="protein sequence ID" value="MES1920563.1"/>
    <property type="molecule type" value="Genomic_DNA"/>
</dbReference>
<name>A0ABV2ALL7_9EUKA</name>
<gene>
    <name evidence="1" type="ORF">MHBO_002222</name>
</gene>
<evidence type="ECO:0000313" key="2">
    <source>
        <dbReference type="Proteomes" id="UP001439008"/>
    </source>
</evidence>
<proteinExistence type="predicted"/>
<accession>A0ABV2ALL7</accession>
<comment type="caution">
    <text evidence="1">The sequence shown here is derived from an EMBL/GenBank/DDBJ whole genome shotgun (WGS) entry which is preliminary data.</text>
</comment>